<proteinExistence type="predicted"/>
<evidence type="ECO:0000259" key="3">
    <source>
        <dbReference type="Pfam" id="PF01476"/>
    </source>
</evidence>
<dbReference type="EMBL" id="CAEZSR010000007">
    <property type="protein sequence ID" value="CAB4541745.1"/>
    <property type="molecule type" value="Genomic_DNA"/>
</dbReference>
<feature type="domain" description="LysM" evidence="3">
    <location>
        <begin position="424"/>
        <end position="450"/>
    </location>
</feature>
<feature type="region of interest" description="Disordered" evidence="1">
    <location>
        <begin position="389"/>
        <end position="417"/>
    </location>
</feature>
<keyword evidence="2" id="KW-0812">Transmembrane</keyword>
<feature type="region of interest" description="Disordered" evidence="1">
    <location>
        <begin position="65"/>
        <end position="102"/>
    </location>
</feature>
<reference evidence="4" key="1">
    <citation type="submission" date="2020-05" db="EMBL/GenBank/DDBJ databases">
        <authorList>
            <person name="Chiriac C."/>
            <person name="Salcher M."/>
            <person name="Ghai R."/>
            <person name="Kavagutti S V."/>
        </authorList>
    </citation>
    <scope>NUCLEOTIDE SEQUENCE</scope>
</reference>
<name>A0A6J6BSP8_9ZZZZ</name>
<dbReference type="InterPro" id="IPR018392">
    <property type="entry name" value="LysM"/>
</dbReference>
<dbReference type="Pfam" id="PF01476">
    <property type="entry name" value="LysM"/>
    <property type="match status" value="1"/>
</dbReference>
<dbReference type="AlphaFoldDB" id="A0A6J6BSP8"/>
<keyword evidence="2" id="KW-0472">Membrane</keyword>
<organism evidence="4">
    <name type="scientific">freshwater metagenome</name>
    <dbReference type="NCBI Taxonomy" id="449393"/>
    <lineage>
        <taxon>unclassified sequences</taxon>
        <taxon>metagenomes</taxon>
        <taxon>ecological metagenomes</taxon>
    </lineage>
</organism>
<evidence type="ECO:0000313" key="4">
    <source>
        <dbReference type="EMBL" id="CAB4541745.1"/>
    </source>
</evidence>
<accession>A0A6J6BSP8</accession>
<feature type="compositionally biased region" description="Low complexity" evidence="1">
    <location>
        <begin position="65"/>
        <end position="76"/>
    </location>
</feature>
<dbReference type="Gene3D" id="3.10.350.10">
    <property type="entry name" value="LysM domain"/>
    <property type="match status" value="1"/>
</dbReference>
<protein>
    <submittedName>
        <fullName evidence="4">Unannotated protein</fullName>
    </submittedName>
</protein>
<dbReference type="InterPro" id="IPR036779">
    <property type="entry name" value="LysM_dom_sf"/>
</dbReference>
<sequence length="469" mass="49023">MIDLDDRLDRAADDLWTVVLTTASTGPTMRRPTSRVLLGVAAATVLVVTLATVWAWRDAPADEAAATEPDAPVASAPITPAPVASASGDPAATVPAPSGGPGVAGSVLRTEVEYVIRDGDTPATIASDWSVPFADLLIFNGMTLEPNGIVPEWPGVGGTIRIPAGAIVPAGFTDTTLVPTVEVVEQDMQVTLTSDFDCEVPSGSAGFDTFTLSLFSDREAGRWVLRATFPDQSTFDLIGTGSVLYPTTLHARGVWNGIDTNCAVFGPNQVPGRMIGEGAIVALNLEDDLAEEDRPFFAGDVDPAATEGGDLTSTGLPGTGWTLTRTSTYTADDMTPRGLEQTTHWIVFDGLVVERTFENRMEVLGTATVTTLLLGYGDTLIDAASFDTSDARPLVPSERPAPPDNDGTPPSDSTPPEVAACGTYTVVEGDVPAMVAAQLGTTFEALAAVNVDTPGWDSWFPGLEILVPC</sequence>
<gene>
    <name evidence="4" type="ORF">UFOPK1493_00356</name>
</gene>
<evidence type="ECO:0000256" key="2">
    <source>
        <dbReference type="SAM" id="Phobius"/>
    </source>
</evidence>
<feature type="transmembrane region" description="Helical" evidence="2">
    <location>
        <begin position="36"/>
        <end position="56"/>
    </location>
</feature>
<keyword evidence="2" id="KW-1133">Transmembrane helix</keyword>
<evidence type="ECO:0000256" key="1">
    <source>
        <dbReference type="SAM" id="MobiDB-lite"/>
    </source>
</evidence>